<evidence type="ECO:0000313" key="2">
    <source>
        <dbReference type="Proteomes" id="UP000250235"/>
    </source>
</evidence>
<reference evidence="1 2" key="1">
    <citation type="journal article" date="2015" name="Proc. Natl. Acad. Sci. U.S.A.">
        <title>The resurrection genome of Boea hygrometrica: A blueprint for survival of dehydration.</title>
        <authorList>
            <person name="Xiao L."/>
            <person name="Yang G."/>
            <person name="Zhang L."/>
            <person name="Yang X."/>
            <person name="Zhao S."/>
            <person name="Ji Z."/>
            <person name="Zhou Q."/>
            <person name="Hu M."/>
            <person name="Wang Y."/>
            <person name="Chen M."/>
            <person name="Xu Y."/>
            <person name="Jin H."/>
            <person name="Xiao X."/>
            <person name="Hu G."/>
            <person name="Bao F."/>
            <person name="Hu Y."/>
            <person name="Wan P."/>
            <person name="Li L."/>
            <person name="Deng X."/>
            <person name="Kuang T."/>
            <person name="Xiang C."/>
            <person name="Zhu J.K."/>
            <person name="Oliver M.J."/>
            <person name="He Y."/>
        </authorList>
    </citation>
    <scope>NUCLEOTIDE SEQUENCE [LARGE SCALE GENOMIC DNA]</scope>
    <source>
        <strain evidence="2">cv. XS01</strain>
    </source>
</reference>
<keyword evidence="2" id="KW-1185">Reference proteome</keyword>
<dbReference type="Proteomes" id="UP000250235">
    <property type="component" value="Unassembled WGS sequence"/>
</dbReference>
<dbReference type="AlphaFoldDB" id="A0A2Z7DGR1"/>
<accession>A0A2Z7DGR1</accession>
<proteinExistence type="predicted"/>
<dbReference type="EMBL" id="KQ986794">
    <property type="protein sequence ID" value="KZV58332.1"/>
    <property type="molecule type" value="Genomic_DNA"/>
</dbReference>
<gene>
    <name evidence="1" type="ORF">F511_32208</name>
</gene>
<organism evidence="1 2">
    <name type="scientific">Dorcoceras hygrometricum</name>
    <dbReference type="NCBI Taxonomy" id="472368"/>
    <lineage>
        <taxon>Eukaryota</taxon>
        <taxon>Viridiplantae</taxon>
        <taxon>Streptophyta</taxon>
        <taxon>Embryophyta</taxon>
        <taxon>Tracheophyta</taxon>
        <taxon>Spermatophyta</taxon>
        <taxon>Magnoliopsida</taxon>
        <taxon>eudicotyledons</taxon>
        <taxon>Gunneridae</taxon>
        <taxon>Pentapetalae</taxon>
        <taxon>asterids</taxon>
        <taxon>lamiids</taxon>
        <taxon>Lamiales</taxon>
        <taxon>Gesneriaceae</taxon>
        <taxon>Didymocarpoideae</taxon>
        <taxon>Trichosporeae</taxon>
        <taxon>Loxocarpinae</taxon>
        <taxon>Dorcoceras</taxon>
    </lineage>
</organism>
<name>A0A2Z7DGR1_9LAMI</name>
<sequence>MSGPYTHRTTHTPGSVVKLPSQGIELGLPGLMPNIHLPWMPVLEAERVTPATLISLLGSVSHYEWSGQLPHLMSWATAGYHGFTAGRGVDPAGSAPGGSQPFWFTDVRYTAYRDNNNVEDEEDFAQAGLQPINFSRPQANLDAASEIKDVKRIVESLDSKVDKIRDNQTYMKHESEISRRNLSKKIDQVVANVNSSQTGLETNLVRQFTEHQL</sequence>
<protein>
    <submittedName>
        <fullName evidence="1">Uncharacterized protein</fullName>
    </submittedName>
</protein>
<evidence type="ECO:0000313" key="1">
    <source>
        <dbReference type="EMBL" id="KZV58332.1"/>
    </source>
</evidence>